<reference evidence="3" key="2">
    <citation type="submission" date="2020-10" db="UniProtKB">
        <authorList>
            <consortium name="WormBaseParasite"/>
        </authorList>
    </citation>
    <scope>IDENTIFICATION</scope>
</reference>
<evidence type="ECO:0000313" key="3">
    <source>
        <dbReference type="WBParaSite" id="Pan_g4044.t1"/>
    </source>
</evidence>
<protein>
    <submittedName>
        <fullName evidence="3">DDE_Tnp_1_7 domain-containing protein</fullName>
    </submittedName>
</protein>
<evidence type="ECO:0000313" key="2">
    <source>
        <dbReference type="Proteomes" id="UP000492821"/>
    </source>
</evidence>
<proteinExistence type="predicted"/>
<feature type="compositionally biased region" description="Polar residues" evidence="1">
    <location>
        <begin position="16"/>
        <end position="25"/>
    </location>
</feature>
<accession>A0A7E4VXL0</accession>
<feature type="compositionally biased region" description="Low complexity" evidence="1">
    <location>
        <begin position="49"/>
        <end position="60"/>
    </location>
</feature>
<evidence type="ECO:0000256" key="1">
    <source>
        <dbReference type="SAM" id="MobiDB-lite"/>
    </source>
</evidence>
<dbReference type="WBParaSite" id="Pan_g4044.t1">
    <property type="protein sequence ID" value="Pan_g4044.t1"/>
    <property type="gene ID" value="Pan_g4044"/>
</dbReference>
<sequence>VHTSHSDVFAPYANPFNDSCFNSPQGPNPVNGHSHQHGSDTRLPHDNNSVSSSGSVSSQVIAHEQTQVDPSRNTLPPARPKVRSKLPKISLIKFDGHREKYPEFIQTFNERIGNDPELATIDKMYYLLMYL</sequence>
<feature type="region of interest" description="Disordered" evidence="1">
    <location>
        <begin position="13"/>
        <end position="82"/>
    </location>
</feature>
<organism evidence="2 3">
    <name type="scientific">Panagrellus redivivus</name>
    <name type="common">Microworm</name>
    <dbReference type="NCBI Taxonomy" id="6233"/>
    <lineage>
        <taxon>Eukaryota</taxon>
        <taxon>Metazoa</taxon>
        <taxon>Ecdysozoa</taxon>
        <taxon>Nematoda</taxon>
        <taxon>Chromadorea</taxon>
        <taxon>Rhabditida</taxon>
        <taxon>Tylenchina</taxon>
        <taxon>Panagrolaimomorpha</taxon>
        <taxon>Panagrolaimoidea</taxon>
        <taxon>Panagrolaimidae</taxon>
        <taxon>Panagrellus</taxon>
    </lineage>
</organism>
<keyword evidence="2" id="KW-1185">Reference proteome</keyword>
<reference evidence="2" key="1">
    <citation type="journal article" date="2013" name="Genetics">
        <title>The draft genome and transcriptome of Panagrellus redivivus are shaped by the harsh demands of a free-living lifestyle.</title>
        <authorList>
            <person name="Srinivasan J."/>
            <person name="Dillman A.R."/>
            <person name="Macchietto M.G."/>
            <person name="Heikkinen L."/>
            <person name="Lakso M."/>
            <person name="Fracchia K.M."/>
            <person name="Antoshechkin I."/>
            <person name="Mortazavi A."/>
            <person name="Wong G."/>
            <person name="Sternberg P.W."/>
        </authorList>
    </citation>
    <scope>NUCLEOTIDE SEQUENCE [LARGE SCALE GENOMIC DNA]</scope>
    <source>
        <strain evidence="2">MT8872</strain>
    </source>
</reference>
<dbReference type="AlphaFoldDB" id="A0A7E4VXL0"/>
<name>A0A7E4VXL0_PANRE</name>
<feature type="compositionally biased region" description="Polar residues" evidence="1">
    <location>
        <begin position="64"/>
        <end position="74"/>
    </location>
</feature>
<dbReference type="Proteomes" id="UP000492821">
    <property type="component" value="Unassembled WGS sequence"/>
</dbReference>